<evidence type="ECO:0000313" key="2">
    <source>
        <dbReference type="EMBL" id="KUM46813.1"/>
    </source>
</evidence>
<sequence length="89" mass="9899">MFIPSTFSSLNSSLSTYFSTLLLAMQRHIRSCLFFVSIPLSSCFPLPHETNQACLINPCGKAHQPGDHQRNPGYNQQTPTTTTIRLKTG</sequence>
<reference evidence="2" key="1">
    <citation type="journal article" date="2015" name="Genome Biol. Evol.">
        <title>Organellar Genomes of White Spruce (Picea glauca): Assembly and Annotation.</title>
        <authorList>
            <person name="Jackman S.D."/>
            <person name="Warren R.L."/>
            <person name="Gibb E.A."/>
            <person name="Vandervalk B.P."/>
            <person name="Mohamadi H."/>
            <person name="Chu J."/>
            <person name="Raymond A."/>
            <person name="Pleasance S."/>
            <person name="Coope R."/>
            <person name="Wildung M.R."/>
            <person name="Ritland C.E."/>
            <person name="Bousquet J."/>
            <person name="Jones S.J."/>
            <person name="Bohlmann J."/>
            <person name="Birol I."/>
        </authorList>
    </citation>
    <scope>NUCLEOTIDE SEQUENCE [LARGE SCALE GENOMIC DNA]</scope>
    <source>
        <tissue evidence="2">Flushing bud</tissue>
    </source>
</reference>
<accession>A0A101LX76</accession>
<keyword evidence="2" id="KW-0496">Mitochondrion</keyword>
<organism evidence="2">
    <name type="scientific">Picea glauca</name>
    <name type="common">White spruce</name>
    <name type="synonym">Pinus glauca</name>
    <dbReference type="NCBI Taxonomy" id="3330"/>
    <lineage>
        <taxon>Eukaryota</taxon>
        <taxon>Viridiplantae</taxon>
        <taxon>Streptophyta</taxon>
        <taxon>Embryophyta</taxon>
        <taxon>Tracheophyta</taxon>
        <taxon>Spermatophyta</taxon>
        <taxon>Pinopsida</taxon>
        <taxon>Pinidae</taxon>
        <taxon>Conifers I</taxon>
        <taxon>Pinales</taxon>
        <taxon>Pinaceae</taxon>
        <taxon>Picea</taxon>
    </lineage>
</organism>
<gene>
    <name evidence="2" type="ORF">ABT39_MTgene6268</name>
</gene>
<name>A0A101LX76_PICGL</name>
<protein>
    <submittedName>
        <fullName evidence="2">Uncharacterized protein</fullName>
    </submittedName>
</protein>
<evidence type="ECO:0000256" key="1">
    <source>
        <dbReference type="SAM" id="MobiDB-lite"/>
    </source>
</evidence>
<feature type="region of interest" description="Disordered" evidence="1">
    <location>
        <begin position="63"/>
        <end position="89"/>
    </location>
</feature>
<dbReference type="EMBL" id="LKAM01000009">
    <property type="protein sequence ID" value="KUM46813.1"/>
    <property type="molecule type" value="Genomic_DNA"/>
</dbReference>
<comment type="caution">
    <text evidence="2">The sequence shown here is derived from an EMBL/GenBank/DDBJ whole genome shotgun (WGS) entry which is preliminary data.</text>
</comment>
<geneLocation type="mitochondrion" evidence="2"/>
<feature type="compositionally biased region" description="Polar residues" evidence="1">
    <location>
        <begin position="72"/>
        <end position="89"/>
    </location>
</feature>
<dbReference type="AlphaFoldDB" id="A0A101LX76"/>
<proteinExistence type="predicted"/>